<dbReference type="AlphaFoldDB" id="A0A7X2S1P3"/>
<keyword evidence="1" id="KW-0175">Coiled coil</keyword>
<keyword evidence="3" id="KW-1185">Reference proteome</keyword>
<comment type="caution">
    <text evidence="2">The sequence shown here is derived from an EMBL/GenBank/DDBJ whole genome shotgun (WGS) entry which is preliminary data.</text>
</comment>
<reference evidence="2 3" key="1">
    <citation type="journal article" date="2017" name="Int. J. Syst. Evol. Microbiol.">
        <title>Bacillus mangrovi sp. nov., isolated from a sediment sample from a mangrove forest.</title>
        <authorList>
            <person name="Gupta V."/>
            <person name="Singh P.K."/>
            <person name="Korpole S."/>
            <person name="Tanuku N.R.S."/>
            <person name="Pinnaka A.K."/>
        </authorList>
    </citation>
    <scope>NUCLEOTIDE SEQUENCE [LARGE SCALE GENOMIC DNA]</scope>
    <source>
        <strain evidence="2 3">KCTC 33872</strain>
    </source>
</reference>
<protein>
    <submittedName>
        <fullName evidence="2">Uncharacterized protein</fullName>
    </submittedName>
</protein>
<proteinExistence type="predicted"/>
<dbReference type="RefSeq" id="WP_155110660.1">
    <property type="nucleotide sequence ID" value="NZ_WMIB01000001.1"/>
</dbReference>
<evidence type="ECO:0000256" key="1">
    <source>
        <dbReference type="SAM" id="Coils"/>
    </source>
</evidence>
<sequence>MEKLIAREEIENLLKEIENEMDELEQKLGKTVQFEKAQKEEHLLDRIDETLTAAAVIERSIRVRQGASSWQAESPLALNASFYS</sequence>
<evidence type="ECO:0000313" key="2">
    <source>
        <dbReference type="EMBL" id="MTH52127.1"/>
    </source>
</evidence>
<name>A0A7X2S1P3_9BACI</name>
<gene>
    <name evidence="2" type="ORF">GKZ89_01825</name>
</gene>
<dbReference type="EMBL" id="WMIB01000001">
    <property type="protein sequence ID" value="MTH52127.1"/>
    <property type="molecule type" value="Genomic_DNA"/>
</dbReference>
<accession>A0A7X2S1P3</accession>
<dbReference type="Proteomes" id="UP000434639">
    <property type="component" value="Unassembled WGS sequence"/>
</dbReference>
<feature type="coiled-coil region" evidence="1">
    <location>
        <begin position="3"/>
        <end position="34"/>
    </location>
</feature>
<evidence type="ECO:0000313" key="3">
    <source>
        <dbReference type="Proteomes" id="UP000434639"/>
    </source>
</evidence>
<organism evidence="2 3">
    <name type="scientific">Metabacillus mangrovi</name>
    <dbReference type="NCBI Taxonomy" id="1491830"/>
    <lineage>
        <taxon>Bacteria</taxon>
        <taxon>Bacillati</taxon>
        <taxon>Bacillota</taxon>
        <taxon>Bacilli</taxon>
        <taxon>Bacillales</taxon>
        <taxon>Bacillaceae</taxon>
        <taxon>Metabacillus</taxon>
    </lineage>
</organism>